<dbReference type="InterPro" id="IPR036250">
    <property type="entry name" value="AcylCo_DH-like_C"/>
</dbReference>
<dbReference type="PANTHER" id="PTHR43884:SF20">
    <property type="entry name" value="ACYL-COA DEHYDROGENASE FADE28"/>
    <property type="match status" value="1"/>
</dbReference>
<keyword evidence="1" id="KW-0285">Flavoprotein</keyword>
<dbReference type="SUPFAM" id="SSF47203">
    <property type="entry name" value="Acyl-CoA dehydrogenase C-terminal domain-like"/>
    <property type="match status" value="1"/>
</dbReference>
<dbReference type="RefSeq" id="WP_065052232.1">
    <property type="nucleotide sequence ID" value="NZ_LZKW01000092.1"/>
</dbReference>
<dbReference type="GO" id="GO:0050660">
    <property type="term" value="F:flavin adenine dinucleotide binding"/>
    <property type="evidence" value="ECO:0007669"/>
    <property type="project" value="InterPro"/>
</dbReference>
<protein>
    <recommendedName>
        <fullName evidence="4">Acyl-CoA dehydrogenase/oxidase C-terminal domain-containing protein</fullName>
    </recommendedName>
</protein>
<feature type="domain" description="Acyl-CoA dehydrogenase/oxidase C-terminal" evidence="4">
    <location>
        <begin position="186"/>
        <end position="335"/>
    </location>
</feature>
<dbReference type="Gene3D" id="1.20.140.10">
    <property type="entry name" value="Butyryl-CoA Dehydrogenase, subunit A, domain 3"/>
    <property type="match status" value="1"/>
</dbReference>
<dbReference type="InterPro" id="IPR037069">
    <property type="entry name" value="AcylCoA_DH/ox_N_sf"/>
</dbReference>
<proteinExistence type="predicted"/>
<dbReference type="PANTHER" id="PTHR43884">
    <property type="entry name" value="ACYL-COA DEHYDROGENASE"/>
    <property type="match status" value="1"/>
</dbReference>
<dbReference type="Gene3D" id="1.10.540.10">
    <property type="entry name" value="Acyl-CoA dehydrogenase/oxidase, N-terminal domain"/>
    <property type="match status" value="1"/>
</dbReference>
<reference evidence="5 6" key="1">
    <citation type="submission" date="2016-06" db="EMBL/GenBank/DDBJ databases">
        <authorList>
            <person name="Sutton G."/>
            <person name="Brinkac L."/>
            <person name="Sanka R."/>
            <person name="Adams M."/>
            <person name="Lau E."/>
            <person name="Garcia-Basteiro A."/>
            <person name="Lopez-Varela E."/>
            <person name="Palencia S."/>
        </authorList>
    </citation>
    <scope>NUCLEOTIDE SEQUENCE [LARGE SCALE GENOMIC DNA]</scope>
    <source>
        <strain evidence="5 6">1164983.0</strain>
    </source>
</reference>
<gene>
    <name evidence="5" type="ORF">A5628_06835</name>
</gene>
<evidence type="ECO:0000313" key="6">
    <source>
        <dbReference type="Proteomes" id="UP000093894"/>
    </source>
</evidence>
<comment type="caution">
    <text evidence="5">The sequence shown here is derived from an EMBL/GenBank/DDBJ whole genome shotgun (WGS) entry which is preliminary data.</text>
</comment>
<dbReference type="EMBL" id="LZLG01000066">
    <property type="protein sequence ID" value="OBJ60762.1"/>
    <property type="molecule type" value="Genomic_DNA"/>
</dbReference>
<dbReference type="Pfam" id="PF00441">
    <property type="entry name" value="Acyl-CoA_dh_1"/>
    <property type="match status" value="1"/>
</dbReference>
<organism evidence="5 6">
    <name type="scientific">Mycobacterium colombiense</name>
    <dbReference type="NCBI Taxonomy" id="339268"/>
    <lineage>
        <taxon>Bacteria</taxon>
        <taxon>Bacillati</taxon>
        <taxon>Actinomycetota</taxon>
        <taxon>Actinomycetes</taxon>
        <taxon>Mycobacteriales</taxon>
        <taxon>Mycobacteriaceae</taxon>
        <taxon>Mycobacterium</taxon>
        <taxon>Mycobacterium avium complex (MAC)</taxon>
    </lineage>
</organism>
<evidence type="ECO:0000256" key="1">
    <source>
        <dbReference type="ARBA" id="ARBA00022630"/>
    </source>
</evidence>
<dbReference type="InterPro" id="IPR009075">
    <property type="entry name" value="AcylCo_DH/oxidase_C"/>
</dbReference>
<keyword evidence="2" id="KW-0274">FAD</keyword>
<evidence type="ECO:0000313" key="5">
    <source>
        <dbReference type="EMBL" id="OBJ60762.1"/>
    </source>
</evidence>
<evidence type="ECO:0000259" key="4">
    <source>
        <dbReference type="Pfam" id="PF00441"/>
    </source>
</evidence>
<accession>A0A853M0A9</accession>
<name>A0A853M0A9_9MYCO</name>
<sequence length="345" mass="36553">MILLTDSEDEAALRSAFGRVFAKHQQTESDTSASDRVALWSQLATMGALTMAAPDSSDGDGRATLAQLCVVAEEAGANLHSAGLVEHLAVTRFLGTSTCDAARDVVLERISTLALRPSTSGRWTSVLTSATPAWVAGVHLGALGVQRLSAASDIGATLGPLRVCDLDVDEEQFVYLAPAAQLQIVLDSWRVLTAAYLVGAGDCVLGRTVAYVADRHQFGRPIGAYQVVQHGLADLPGMLSGARLLVGKAAWSVDQPDQPPANDLARNDINDARVLASMALLFAIDAANAVVDRALHYHGAIGAAAETGIHSFYRMVRSLPLLLGPINTQRRLLADLILEPTWTSR</sequence>
<dbReference type="GO" id="GO:0003995">
    <property type="term" value="F:acyl-CoA dehydrogenase activity"/>
    <property type="evidence" value="ECO:0007669"/>
    <property type="project" value="TreeGrafter"/>
</dbReference>
<evidence type="ECO:0000256" key="2">
    <source>
        <dbReference type="ARBA" id="ARBA00022827"/>
    </source>
</evidence>
<dbReference type="AlphaFoldDB" id="A0A853M0A9"/>
<dbReference type="Proteomes" id="UP000093894">
    <property type="component" value="Unassembled WGS sequence"/>
</dbReference>
<keyword evidence="3" id="KW-0560">Oxidoreductase</keyword>
<evidence type="ECO:0000256" key="3">
    <source>
        <dbReference type="ARBA" id="ARBA00023002"/>
    </source>
</evidence>